<proteinExistence type="predicted"/>
<dbReference type="EMBL" id="ADEG01000066">
    <property type="protein sequence ID" value="EFA91856.1"/>
    <property type="molecule type" value="Genomic_DNA"/>
</dbReference>
<dbReference type="InterPro" id="IPR011250">
    <property type="entry name" value="OMP/PagP_B-barrel"/>
</dbReference>
<gene>
    <name evidence="3" type="ORF">HMPREF0650_1774</name>
</gene>
<evidence type="ECO:0000313" key="4">
    <source>
        <dbReference type="Proteomes" id="UP000005283"/>
    </source>
</evidence>
<organism evidence="3 4">
    <name type="scientific">Hoylesella buccalis ATCC 35310</name>
    <dbReference type="NCBI Taxonomy" id="679190"/>
    <lineage>
        <taxon>Bacteria</taxon>
        <taxon>Pseudomonadati</taxon>
        <taxon>Bacteroidota</taxon>
        <taxon>Bacteroidia</taxon>
        <taxon>Bacteroidales</taxon>
        <taxon>Prevotellaceae</taxon>
        <taxon>Hoylesella</taxon>
    </lineage>
</organism>
<dbReference type="Pfam" id="PF13505">
    <property type="entry name" value="OMP_b-brl"/>
    <property type="match status" value="1"/>
</dbReference>
<protein>
    <recommendedName>
        <fullName evidence="2">Outer membrane protein beta-barrel domain-containing protein</fullName>
    </recommendedName>
</protein>
<dbReference type="Proteomes" id="UP000005283">
    <property type="component" value="Unassembled WGS sequence"/>
</dbReference>
<accession>D1W6G3</accession>
<dbReference type="STRING" id="679190.HMPREF0650_1774"/>
<evidence type="ECO:0000256" key="1">
    <source>
        <dbReference type="ARBA" id="ARBA00022729"/>
    </source>
</evidence>
<evidence type="ECO:0000259" key="2">
    <source>
        <dbReference type="Pfam" id="PF13505"/>
    </source>
</evidence>
<name>D1W6G3_9BACT</name>
<evidence type="ECO:0000313" key="3">
    <source>
        <dbReference type="EMBL" id="EFA91856.1"/>
    </source>
</evidence>
<comment type="caution">
    <text evidence="3">The sequence shown here is derived from an EMBL/GenBank/DDBJ whole genome shotgun (WGS) entry which is preliminary data.</text>
</comment>
<reference evidence="3 4" key="1">
    <citation type="submission" date="2009-12" db="EMBL/GenBank/DDBJ databases">
        <title>Genome Sequence of Prevotella buccalis ATCC 35310.</title>
        <authorList>
            <person name="Durkin A.S."/>
            <person name="Madupu R."/>
            <person name="Torralba M."/>
            <person name="Methe B."/>
            <person name="Sutton G."/>
            <person name="Strausberg R.L."/>
            <person name="Nelson K.E."/>
        </authorList>
    </citation>
    <scope>NUCLEOTIDE SEQUENCE [LARGE SCALE GENOMIC DNA]</scope>
    <source>
        <strain evidence="3 4">ATCC 35310</strain>
    </source>
</reference>
<dbReference type="InterPro" id="IPR027385">
    <property type="entry name" value="Beta-barrel_OMP"/>
</dbReference>
<keyword evidence="4" id="KW-1185">Reference proteome</keyword>
<dbReference type="SUPFAM" id="SSF56925">
    <property type="entry name" value="OMPA-like"/>
    <property type="match status" value="1"/>
</dbReference>
<dbReference type="AlphaFoldDB" id="D1W6G3"/>
<feature type="domain" description="Outer membrane protein beta-barrel" evidence="2">
    <location>
        <begin position="36"/>
        <end position="218"/>
    </location>
</feature>
<sequence>MVVIQKQLTFATEFNKRLANQDLFTKTRRFMKKMILTAVVLLSSVATFAQRAVGTVSLKPQVGVVGATMTEFEKTKMKVGFTAGAELEYQVSDIFSLSGGVMYAQEGVKFDTGADFKIGNMKFEVKDAKTNLAYINVPVMANVYVVPGLAVKLGVQPAFAVDKDGTKAKSFDLAIPVGLSYEFANVVIDGRYNWGVTKVFDNIDAKNSVFQVTLGYKFDL</sequence>
<keyword evidence="1" id="KW-0732">Signal</keyword>
<dbReference type="eggNOG" id="COG3637">
    <property type="taxonomic scope" value="Bacteria"/>
</dbReference>